<dbReference type="PANTHER" id="PTHR30466">
    <property type="entry name" value="FLAVIN REDUCTASE"/>
    <property type="match status" value="1"/>
</dbReference>
<evidence type="ECO:0000259" key="3">
    <source>
        <dbReference type="SMART" id="SM00903"/>
    </source>
</evidence>
<feature type="compositionally biased region" description="Low complexity" evidence="2">
    <location>
        <begin position="167"/>
        <end position="183"/>
    </location>
</feature>
<gene>
    <name evidence="4" type="ORF">FF041_02070</name>
</gene>
<dbReference type="EMBL" id="VCLA01000016">
    <property type="protein sequence ID" value="MQS99027.1"/>
    <property type="molecule type" value="Genomic_DNA"/>
</dbReference>
<dbReference type="Gene3D" id="2.30.110.10">
    <property type="entry name" value="Electron Transport, Fmn-binding Protein, Chain A"/>
    <property type="match status" value="1"/>
</dbReference>
<dbReference type="InterPro" id="IPR012349">
    <property type="entry name" value="Split_barrel_FMN-bd"/>
</dbReference>
<protein>
    <submittedName>
        <fullName evidence="4">Flavin reductase</fullName>
    </submittedName>
</protein>
<dbReference type="SUPFAM" id="SSF50475">
    <property type="entry name" value="FMN-binding split barrel"/>
    <property type="match status" value="1"/>
</dbReference>
<evidence type="ECO:0000313" key="4">
    <source>
        <dbReference type="EMBL" id="MQS99027.1"/>
    </source>
</evidence>
<dbReference type="InterPro" id="IPR002563">
    <property type="entry name" value="Flavin_Rdtase-like_dom"/>
</dbReference>
<dbReference type="OrthoDB" id="9792858at2"/>
<dbReference type="Pfam" id="PF01613">
    <property type="entry name" value="Flavin_Reduct"/>
    <property type="match status" value="1"/>
</dbReference>
<proteinExistence type="predicted"/>
<evidence type="ECO:0000313" key="5">
    <source>
        <dbReference type="Proteomes" id="UP000419138"/>
    </source>
</evidence>
<dbReference type="GO" id="GO:0042602">
    <property type="term" value="F:riboflavin reductase (NADPH) activity"/>
    <property type="evidence" value="ECO:0007669"/>
    <property type="project" value="TreeGrafter"/>
</dbReference>
<dbReference type="GO" id="GO:0010181">
    <property type="term" value="F:FMN binding"/>
    <property type="evidence" value="ECO:0007669"/>
    <property type="project" value="InterPro"/>
</dbReference>
<dbReference type="PANTHER" id="PTHR30466:SF1">
    <property type="entry name" value="FMN REDUCTASE (NADH) RUTF"/>
    <property type="match status" value="1"/>
</dbReference>
<name>A0A646KA79_STRJU</name>
<comment type="caution">
    <text evidence="4">The sequence shown here is derived from an EMBL/GenBank/DDBJ whole genome shotgun (WGS) entry which is preliminary data.</text>
</comment>
<evidence type="ECO:0000256" key="2">
    <source>
        <dbReference type="SAM" id="MobiDB-lite"/>
    </source>
</evidence>
<sequence>MRRRRRALRHLASAVTVVTVRNGDRLHGATVGSATLVSRNPLLLGLCLRSGSATAGLIREEGRFAVNVLAGDQASVARFFSDPNRPLGAAQFAATGWDPAPGSGAPLLRGALAHFSCRIATQVLVGDHEVLLAHVHDAVARDGKPLLSYDGNLHTVAQPSAGPIAAHPAPGFPGAAVTAAAQPAPRPRLHTPIEQED</sequence>
<dbReference type="AlphaFoldDB" id="A0A646KA79"/>
<feature type="region of interest" description="Disordered" evidence="2">
    <location>
        <begin position="167"/>
        <end position="197"/>
    </location>
</feature>
<keyword evidence="1" id="KW-0560">Oxidoreductase</keyword>
<dbReference type="Proteomes" id="UP000419138">
    <property type="component" value="Unassembled WGS sequence"/>
</dbReference>
<dbReference type="SMART" id="SM00903">
    <property type="entry name" value="Flavin_Reduct"/>
    <property type="match status" value="1"/>
</dbReference>
<dbReference type="InterPro" id="IPR050268">
    <property type="entry name" value="NADH-dep_flavin_reductase"/>
</dbReference>
<organism evidence="4 5">
    <name type="scientific">Streptomyces jumonjinensis</name>
    <dbReference type="NCBI Taxonomy" id="1945"/>
    <lineage>
        <taxon>Bacteria</taxon>
        <taxon>Bacillati</taxon>
        <taxon>Actinomycetota</taxon>
        <taxon>Actinomycetes</taxon>
        <taxon>Kitasatosporales</taxon>
        <taxon>Streptomycetaceae</taxon>
        <taxon>Streptomyces</taxon>
    </lineage>
</organism>
<accession>A0A646KA79</accession>
<evidence type="ECO:0000256" key="1">
    <source>
        <dbReference type="ARBA" id="ARBA00023002"/>
    </source>
</evidence>
<feature type="domain" description="Flavin reductase like" evidence="3">
    <location>
        <begin position="8"/>
        <end position="155"/>
    </location>
</feature>
<keyword evidence="5" id="KW-1185">Reference proteome</keyword>
<reference evidence="4 5" key="1">
    <citation type="submission" date="2019-05" db="EMBL/GenBank/DDBJ databases">
        <title>Comparative genomics and metabolomics analyses of clavulanic acid producing Streptomyces species provides insight into specialized metabolism and evolution of beta-lactam biosynthetic gene clusters.</title>
        <authorList>
            <person name="Moore M.A."/>
            <person name="Cruz-Morales P."/>
            <person name="Barona Gomez F."/>
            <person name="Kapil T."/>
        </authorList>
    </citation>
    <scope>NUCLEOTIDE SEQUENCE [LARGE SCALE GENOMIC DNA]</scope>
    <source>
        <strain evidence="4 5">NRRL 5741</strain>
    </source>
</reference>